<comment type="caution">
    <text evidence="2">The sequence shown here is derived from an EMBL/GenBank/DDBJ whole genome shotgun (WGS) entry which is preliminary data.</text>
</comment>
<keyword evidence="1" id="KW-0472">Membrane</keyword>
<keyword evidence="1" id="KW-1133">Transmembrane helix</keyword>
<feature type="transmembrane region" description="Helical" evidence="1">
    <location>
        <begin position="46"/>
        <end position="64"/>
    </location>
</feature>
<proteinExistence type="predicted"/>
<dbReference type="AlphaFoldDB" id="A0AAV0TFH0"/>
<name>A0AAV0TFH0_HYABA</name>
<evidence type="ECO:0000313" key="3">
    <source>
        <dbReference type="Proteomes" id="UP001162031"/>
    </source>
</evidence>
<sequence length="124" mass="14081">MAKELGENAKRNKTAMLKRKTKVTENQDDERIGGALMGGDNVDQPFLVRVLAVGVTSYLAHQVWTKRRMLTDAWYTKEQTEMEHLMVTLFEYMVSMGLIFLIGIVVGVVCRKGVMWAKRLTKTG</sequence>
<feature type="transmembrane region" description="Helical" evidence="1">
    <location>
        <begin position="84"/>
        <end position="110"/>
    </location>
</feature>
<evidence type="ECO:0000256" key="1">
    <source>
        <dbReference type="SAM" id="Phobius"/>
    </source>
</evidence>
<keyword evidence="1" id="KW-0812">Transmembrane</keyword>
<keyword evidence="3" id="KW-1185">Reference proteome</keyword>
<dbReference type="EMBL" id="CANTFL010000272">
    <property type="protein sequence ID" value="CAI5720187.1"/>
    <property type="molecule type" value="Genomic_DNA"/>
</dbReference>
<accession>A0AAV0TFH0</accession>
<dbReference type="Proteomes" id="UP001162031">
    <property type="component" value="Unassembled WGS sequence"/>
</dbReference>
<organism evidence="2 3">
    <name type="scientific">Hyaloperonospora brassicae</name>
    <name type="common">Brassica downy mildew</name>
    <name type="synonym">Peronospora brassicae</name>
    <dbReference type="NCBI Taxonomy" id="162125"/>
    <lineage>
        <taxon>Eukaryota</taxon>
        <taxon>Sar</taxon>
        <taxon>Stramenopiles</taxon>
        <taxon>Oomycota</taxon>
        <taxon>Peronosporomycetes</taxon>
        <taxon>Peronosporales</taxon>
        <taxon>Peronosporaceae</taxon>
        <taxon>Hyaloperonospora</taxon>
    </lineage>
</organism>
<protein>
    <submittedName>
        <fullName evidence="2">Uncharacterized protein</fullName>
    </submittedName>
</protein>
<reference evidence="2" key="1">
    <citation type="submission" date="2022-12" db="EMBL/GenBank/DDBJ databases">
        <authorList>
            <person name="Webb A."/>
        </authorList>
    </citation>
    <scope>NUCLEOTIDE SEQUENCE</scope>
    <source>
        <strain evidence="2">Hp1</strain>
    </source>
</reference>
<gene>
    <name evidence="2" type="ORF">HBR001_LOCUS2336</name>
</gene>
<evidence type="ECO:0000313" key="2">
    <source>
        <dbReference type="EMBL" id="CAI5720187.1"/>
    </source>
</evidence>